<reference evidence="7" key="1">
    <citation type="submission" date="2020-10" db="EMBL/GenBank/DDBJ databases">
        <authorList>
            <person name="Gilroy R."/>
        </authorList>
    </citation>
    <scope>NUCLEOTIDE SEQUENCE</scope>
    <source>
        <strain evidence="7">CHK186-9395</strain>
    </source>
</reference>
<keyword evidence="3 5" id="KW-1133">Transmembrane helix</keyword>
<evidence type="ECO:0000259" key="6">
    <source>
        <dbReference type="Pfam" id="PF01061"/>
    </source>
</evidence>
<dbReference type="PANTHER" id="PTHR43229">
    <property type="entry name" value="NODULATION PROTEIN J"/>
    <property type="match status" value="1"/>
</dbReference>
<evidence type="ECO:0000256" key="5">
    <source>
        <dbReference type="SAM" id="Phobius"/>
    </source>
</evidence>
<name>A0A9D1NE96_9FIRM</name>
<evidence type="ECO:0000313" key="7">
    <source>
        <dbReference type="EMBL" id="HIV01528.1"/>
    </source>
</evidence>
<evidence type="ECO:0000256" key="3">
    <source>
        <dbReference type="ARBA" id="ARBA00022989"/>
    </source>
</evidence>
<feature type="transmembrane region" description="Helical" evidence="5">
    <location>
        <begin position="118"/>
        <end position="151"/>
    </location>
</feature>
<dbReference type="InterPro" id="IPR013525">
    <property type="entry name" value="ABC2_TM"/>
</dbReference>
<sequence length="307" mass="34214">MKRQSEFKKLTYLTFRNIKLYFKDKITFLVSLITPLILLVLFVVFLKSTYENSIFSIVEGFNLDQKLINAFTGGWLFSSILATSCITVAFCSGMMVIDKVNRANIDFMVSPVKKSTLQLSYVLANLFSTLIIAFVLLLVGLIYLAFVGFYITFVDLLLILFGIIITSLFGTILANIIWTFTRSQGVVSGVCTLVSALYGFICGAYMPIYTMGKGMQGFVSLLPGTYATVLFRQGFLNGVLKEMGKTLPNEMIEGISTSFDVKMSFFGHEVSTLGLILVITISTLVLLGIFLLINLKRHKKIKKSVIK</sequence>
<gene>
    <name evidence="7" type="ORF">IAA62_03135</name>
</gene>
<evidence type="ECO:0000256" key="1">
    <source>
        <dbReference type="ARBA" id="ARBA00004141"/>
    </source>
</evidence>
<dbReference type="Pfam" id="PF01061">
    <property type="entry name" value="ABC2_membrane"/>
    <property type="match status" value="1"/>
</dbReference>
<accession>A0A9D1NE96</accession>
<comment type="subcellular location">
    <subcellularLocation>
        <location evidence="1">Membrane</location>
        <topology evidence="1">Multi-pass membrane protein</topology>
    </subcellularLocation>
</comment>
<organism evidence="7 8">
    <name type="scientific">Candidatus Caccopulliclostridium gallistercoris</name>
    <dbReference type="NCBI Taxonomy" id="2840719"/>
    <lineage>
        <taxon>Bacteria</taxon>
        <taxon>Bacillati</taxon>
        <taxon>Bacillota</taxon>
        <taxon>Clostridia</taxon>
        <taxon>Candidatus Caccopulliclostridium</taxon>
    </lineage>
</organism>
<evidence type="ECO:0000256" key="2">
    <source>
        <dbReference type="ARBA" id="ARBA00022692"/>
    </source>
</evidence>
<feature type="transmembrane region" description="Helical" evidence="5">
    <location>
        <begin position="75"/>
        <end position="97"/>
    </location>
</feature>
<evidence type="ECO:0000256" key="4">
    <source>
        <dbReference type="ARBA" id="ARBA00023136"/>
    </source>
</evidence>
<feature type="transmembrane region" description="Helical" evidence="5">
    <location>
        <begin position="273"/>
        <end position="293"/>
    </location>
</feature>
<proteinExistence type="predicted"/>
<feature type="transmembrane region" description="Helical" evidence="5">
    <location>
        <begin position="157"/>
        <end position="178"/>
    </location>
</feature>
<evidence type="ECO:0000313" key="8">
    <source>
        <dbReference type="Proteomes" id="UP000886861"/>
    </source>
</evidence>
<dbReference type="AlphaFoldDB" id="A0A9D1NE96"/>
<dbReference type="GO" id="GO:0016020">
    <property type="term" value="C:membrane"/>
    <property type="evidence" value="ECO:0007669"/>
    <property type="project" value="UniProtKB-SubCell"/>
</dbReference>
<dbReference type="InterPro" id="IPR051784">
    <property type="entry name" value="Nod_factor_ABC_transporter"/>
</dbReference>
<reference evidence="7" key="2">
    <citation type="journal article" date="2021" name="PeerJ">
        <title>Extensive microbial diversity within the chicken gut microbiome revealed by metagenomics and culture.</title>
        <authorList>
            <person name="Gilroy R."/>
            <person name="Ravi A."/>
            <person name="Getino M."/>
            <person name="Pursley I."/>
            <person name="Horton D.L."/>
            <person name="Alikhan N.F."/>
            <person name="Baker D."/>
            <person name="Gharbi K."/>
            <person name="Hall N."/>
            <person name="Watson M."/>
            <person name="Adriaenssens E.M."/>
            <person name="Foster-Nyarko E."/>
            <person name="Jarju S."/>
            <person name="Secka A."/>
            <person name="Antonio M."/>
            <person name="Oren A."/>
            <person name="Chaudhuri R.R."/>
            <person name="La Ragione R."/>
            <person name="Hildebrand F."/>
            <person name="Pallen M.J."/>
        </authorList>
    </citation>
    <scope>NUCLEOTIDE SEQUENCE</scope>
    <source>
        <strain evidence="7">CHK186-9395</strain>
    </source>
</reference>
<feature type="transmembrane region" description="Helical" evidence="5">
    <location>
        <begin position="185"/>
        <end position="208"/>
    </location>
</feature>
<dbReference type="GO" id="GO:0140359">
    <property type="term" value="F:ABC-type transporter activity"/>
    <property type="evidence" value="ECO:0007669"/>
    <property type="project" value="InterPro"/>
</dbReference>
<comment type="caution">
    <text evidence="7">The sequence shown here is derived from an EMBL/GenBank/DDBJ whole genome shotgun (WGS) entry which is preliminary data.</text>
</comment>
<dbReference type="EMBL" id="DVOJ01000012">
    <property type="protein sequence ID" value="HIV01528.1"/>
    <property type="molecule type" value="Genomic_DNA"/>
</dbReference>
<protein>
    <submittedName>
        <fullName evidence="7">ABC transporter permease</fullName>
    </submittedName>
</protein>
<keyword evidence="4 5" id="KW-0472">Membrane</keyword>
<dbReference type="PANTHER" id="PTHR43229:SF3">
    <property type="entry name" value="ABC-TYPE MULTIDRUG TRANSPORT SYSTEM, PERMEASE COMPONENT"/>
    <property type="match status" value="1"/>
</dbReference>
<feature type="transmembrane region" description="Helical" evidence="5">
    <location>
        <begin position="26"/>
        <end position="46"/>
    </location>
</feature>
<dbReference type="Proteomes" id="UP000886861">
    <property type="component" value="Unassembled WGS sequence"/>
</dbReference>
<keyword evidence="2 5" id="KW-0812">Transmembrane</keyword>
<feature type="domain" description="ABC-2 type transporter transmembrane" evidence="6">
    <location>
        <begin position="10"/>
        <end position="235"/>
    </location>
</feature>